<dbReference type="GO" id="GO:0003677">
    <property type="term" value="F:DNA binding"/>
    <property type="evidence" value="ECO:0007669"/>
    <property type="project" value="UniProtKB-KW"/>
</dbReference>
<feature type="domain" description="HTH arsR-type" evidence="4">
    <location>
        <begin position="1"/>
        <end position="95"/>
    </location>
</feature>
<dbReference type="PANTHER" id="PTHR43132">
    <property type="entry name" value="ARSENICAL RESISTANCE OPERON REPRESSOR ARSR-RELATED"/>
    <property type="match status" value="1"/>
</dbReference>
<dbReference type="GO" id="GO:0003700">
    <property type="term" value="F:DNA-binding transcription factor activity"/>
    <property type="evidence" value="ECO:0007669"/>
    <property type="project" value="InterPro"/>
</dbReference>
<dbReference type="Proteomes" id="UP000443843">
    <property type="component" value="Unassembled WGS sequence"/>
</dbReference>
<keyword evidence="2" id="KW-0238">DNA-binding</keyword>
<proteinExistence type="predicted"/>
<keyword evidence="3" id="KW-0804">Transcription</keyword>
<reference evidence="5 6" key="1">
    <citation type="submission" date="2019-11" db="EMBL/GenBank/DDBJ databases">
        <title>Pseudooceanicola pacifica sp. nov., isolated from deep-sea sediment of the Pacific Ocean.</title>
        <authorList>
            <person name="Lyu L."/>
        </authorList>
    </citation>
    <scope>NUCLEOTIDE SEQUENCE [LARGE SCALE GENOMIC DNA]</scope>
    <source>
        <strain evidence="5 6">216_PA32_1</strain>
    </source>
</reference>
<dbReference type="InterPro" id="IPR011991">
    <property type="entry name" value="ArsR-like_HTH"/>
</dbReference>
<evidence type="ECO:0000256" key="2">
    <source>
        <dbReference type="ARBA" id="ARBA00023125"/>
    </source>
</evidence>
<dbReference type="SMART" id="SM00418">
    <property type="entry name" value="HTH_ARSR"/>
    <property type="match status" value="1"/>
</dbReference>
<sequence>MDKTLALAALSALGQSTRLDVFRLLVTAGPEGMAAGQIAESLGIRQNTMSTNLTVLLNAGLVTNERDGRSVRYMANMDRMRDLLGFLLEDCCRGQPELCQPILARLAFEC</sequence>
<evidence type="ECO:0000256" key="3">
    <source>
        <dbReference type="ARBA" id="ARBA00023163"/>
    </source>
</evidence>
<dbReference type="PROSITE" id="PS50987">
    <property type="entry name" value="HTH_ARSR_2"/>
    <property type="match status" value="1"/>
</dbReference>
<accession>A0A844W9L6</accession>
<evidence type="ECO:0000313" key="6">
    <source>
        <dbReference type="Proteomes" id="UP000443843"/>
    </source>
</evidence>
<dbReference type="Gene3D" id="1.10.10.10">
    <property type="entry name" value="Winged helix-like DNA-binding domain superfamily/Winged helix DNA-binding domain"/>
    <property type="match status" value="1"/>
</dbReference>
<evidence type="ECO:0000313" key="5">
    <source>
        <dbReference type="EMBL" id="MWB77238.1"/>
    </source>
</evidence>
<dbReference type="InterPro" id="IPR001845">
    <property type="entry name" value="HTH_ArsR_DNA-bd_dom"/>
</dbReference>
<keyword evidence="1" id="KW-0805">Transcription regulation</keyword>
<dbReference type="RefSeq" id="WP_160381504.1">
    <property type="nucleotide sequence ID" value="NZ_WNXQ01000002.1"/>
</dbReference>
<name>A0A844W9L6_9RHOB</name>
<dbReference type="InterPro" id="IPR051011">
    <property type="entry name" value="Metal_resp_trans_reg"/>
</dbReference>
<organism evidence="5 6">
    <name type="scientific">Pseudooceanicola pacificus</name>
    <dbReference type="NCBI Taxonomy" id="2676438"/>
    <lineage>
        <taxon>Bacteria</taxon>
        <taxon>Pseudomonadati</taxon>
        <taxon>Pseudomonadota</taxon>
        <taxon>Alphaproteobacteria</taxon>
        <taxon>Rhodobacterales</taxon>
        <taxon>Paracoccaceae</taxon>
        <taxon>Pseudooceanicola</taxon>
    </lineage>
</organism>
<evidence type="ECO:0000259" key="4">
    <source>
        <dbReference type="PROSITE" id="PS50987"/>
    </source>
</evidence>
<dbReference type="InterPro" id="IPR036388">
    <property type="entry name" value="WH-like_DNA-bd_sf"/>
</dbReference>
<gene>
    <name evidence="5" type="ORF">GLS40_04305</name>
</gene>
<dbReference type="AlphaFoldDB" id="A0A844W9L6"/>
<protein>
    <submittedName>
        <fullName evidence="5">Metalloregulator ArsR/SmtB family transcription factor</fullName>
    </submittedName>
</protein>
<dbReference type="InterPro" id="IPR036390">
    <property type="entry name" value="WH_DNA-bd_sf"/>
</dbReference>
<dbReference type="EMBL" id="WNXQ01000002">
    <property type="protein sequence ID" value="MWB77238.1"/>
    <property type="molecule type" value="Genomic_DNA"/>
</dbReference>
<dbReference type="CDD" id="cd00090">
    <property type="entry name" value="HTH_ARSR"/>
    <property type="match status" value="1"/>
</dbReference>
<dbReference type="PANTHER" id="PTHR43132:SF2">
    <property type="entry name" value="ARSENICAL RESISTANCE OPERON REPRESSOR ARSR-RELATED"/>
    <property type="match status" value="1"/>
</dbReference>
<dbReference type="NCBIfam" id="NF033788">
    <property type="entry name" value="HTH_metalloreg"/>
    <property type="match status" value="1"/>
</dbReference>
<dbReference type="Pfam" id="PF12840">
    <property type="entry name" value="HTH_20"/>
    <property type="match status" value="1"/>
</dbReference>
<comment type="caution">
    <text evidence="5">The sequence shown here is derived from an EMBL/GenBank/DDBJ whole genome shotgun (WGS) entry which is preliminary data.</text>
</comment>
<evidence type="ECO:0000256" key="1">
    <source>
        <dbReference type="ARBA" id="ARBA00023015"/>
    </source>
</evidence>
<dbReference type="SUPFAM" id="SSF46785">
    <property type="entry name" value="Winged helix' DNA-binding domain"/>
    <property type="match status" value="1"/>
</dbReference>
<dbReference type="PRINTS" id="PR00778">
    <property type="entry name" value="HTHARSR"/>
</dbReference>
<keyword evidence="6" id="KW-1185">Reference proteome</keyword>